<dbReference type="GO" id="GO:0035269">
    <property type="term" value="P:protein O-linked glycosylation via mannose"/>
    <property type="evidence" value="ECO:0007669"/>
    <property type="project" value="TreeGrafter"/>
</dbReference>
<dbReference type="Proteomes" id="UP000183832">
    <property type="component" value="Unassembled WGS sequence"/>
</dbReference>
<dbReference type="Pfam" id="PF22921">
    <property type="entry name" value="FKRP_N"/>
    <property type="match status" value="1"/>
</dbReference>
<feature type="transmembrane region" description="Helical" evidence="2">
    <location>
        <begin position="9"/>
        <end position="28"/>
    </location>
</feature>
<dbReference type="InterPro" id="IPR055105">
    <property type="entry name" value="FKRP_N"/>
</dbReference>
<dbReference type="AlphaFoldDB" id="A0A1J1IBT9"/>
<keyword evidence="2" id="KW-0472">Membrane</keyword>
<evidence type="ECO:0000256" key="1">
    <source>
        <dbReference type="SAM" id="MobiDB-lite"/>
    </source>
</evidence>
<evidence type="ECO:0000313" key="5">
    <source>
        <dbReference type="Proteomes" id="UP000183832"/>
    </source>
</evidence>
<sequence length="590" mass="68644">MRIRISKCATLTIVFINLLLFFVSWKYFNASDNFRENSYQGISDVKSTLKPRDRIQEANHLIRTSLTVIFRDFYHFDNDLKTSIDHLLNLIPDLRILIISDELPYPPINIFMSSLPTNQTTSSTALIYKENVQFFNLDIGVSKSGSERNPSNFIQTKYVLFMPDSFRLSNGRQLFQRLIKNLGHDVRDKSQGKILIVPFLSNNKLINYYFQIHADIPNWTLEYEVKNTTKNCNMFTQKHALLLETSLLNNFPEPFAAPFPEYFYLQAKIANYQLLYSNETLSEGKKLMTSYHSKARRKMMKKEQFKELYRKLQFKKVVKKFHFILQKGHQKSSKKNKKGKNGNDKSGKSSNNFKFGGGKEGKDPIDVLIEPLELPATFLANQSLASMVQMKTDTCFYGCEKNTKSCIGQIFNQKPFYLYMNRHTPPCCLEKLKTVFQYLVEELENTGIRYWLDNSALKDAIELNDLSNDAFEIDISFNVNDYNRSTALKRCFDSRPFTDLAGYYWIKATDGQYLKVQFSKTNEIHVNLLPFEIQNDKMVPKGFYGTKAKEFSIEFLHPMSNLFFLGRNVFAPNNAPIYLKTKGFKMNSER</sequence>
<keyword evidence="2" id="KW-1133">Transmembrane helix</keyword>
<keyword evidence="2" id="KW-0812">Transmembrane</keyword>
<gene>
    <name evidence="4" type="ORF">CLUMA_CG009894</name>
</gene>
<feature type="region of interest" description="Disordered" evidence="1">
    <location>
        <begin position="327"/>
        <end position="358"/>
    </location>
</feature>
<dbReference type="OrthoDB" id="444255at2759"/>
<dbReference type="GO" id="GO:0005794">
    <property type="term" value="C:Golgi apparatus"/>
    <property type="evidence" value="ECO:0007669"/>
    <property type="project" value="TreeGrafter"/>
</dbReference>
<dbReference type="EMBL" id="CVRI01000044">
    <property type="protein sequence ID" value="CRK96454.1"/>
    <property type="molecule type" value="Genomic_DNA"/>
</dbReference>
<dbReference type="InterPro" id="IPR052613">
    <property type="entry name" value="LicD_transferase"/>
</dbReference>
<evidence type="ECO:0000313" key="4">
    <source>
        <dbReference type="EMBL" id="CRK96454.1"/>
    </source>
</evidence>
<reference evidence="4 5" key="1">
    <citation type="submission" date="2015-04" db="EMBL/GenBank/DDBJ databases">
        <authorList>
            <person name="Syromyatnikov M.Y."/>
            <person name="Popov V.N."/>
        </authorList>
    </citation>
    <scope>NUCLEOTIDE SEQUENCE [LARGE SCALE GENOMIC DNA]</scope>
</reference>
<dbReference type="PANTHER" id="PTHR13627:SF31">
    <property type="entry name" value="RIBITOL 5-PHOSPHATE TRANSFERASE FKRP"/>
    <property type="match status" value="1"/>
</dbReference>
<evidence type="ECO:0000259" key="3">
    <source>
        <dbReference type="Pfam" id="PF22921"/>
    </source>
</evidence>
<feature type="domain" description="FKRP stem" evidence="3">
    <location>
        <begin position="61"/>
        <end position="319"/>
    </location>
</feature>
<proteinExistence type="predicted"/>
<name>A0A1J1IBT9_9DIPT</name>
<feature type="compositionally biased region" description="Basic residues" evidence="1">
    <location>
        <begin position="327"/>
        <end position="340"/>
    </location>
</feature>
<evidence type="ECO:0000256" key="2">
    <source>
        <dbReference type="SAM" id="Phobius"/>
    </source>
</evidence>
<dbReference type="STRING" id="568069.A0A1J1IBT9"/>
<organism evidence="4 5">
    <name type="scientific">Clunio marinus</name>
    <dbReference type="NCBI Taxonomy" id="568069"/>
    <lineage>
        <taxon>Eukaryota</taxon>
        <taxon>Metazoa</taxon>
        <taxon>Ecdysozoa</taxon>
        <taxon>Arthropoda</taxon>
        <taxon>Hexapoda</taxon>
        <taxon>Insecta</taxon>
        <taxon>Pterygota</taxon>
        <taxon>Neoptera</taxon>
        <taxon>Endopterygota</taxon>
        <taxon>Diptera</taxon>
        <taxon>Nematocera</taxon>
        <taxon>Chironomoidea</taxon>
        <taxon>Chironomidae</taxon>
        <taxon>Clunio</taxon>
    </lineage>
</organism>
<keyword evidence="5" id="KW-1185">Reference proteome</keyword>
<accession>A0A1J1IBT9</accession>
<dbReference type="PANTHER" id="PTHR13627">
    <property type="entry name" value="FUKUTIN RELATED PROTEIN"/>
    <property type="match status" value="1"/>
</dbReference>
<protein>
    <submittedName>
        <fullName evidence="4">CLUMA_CG009894, isoform A</fullName>
    </submittedName>
</protein>